<dbReference type="Gene3D" id="1.20.120.520">
    <property type="entry name" value="nmb1532 protein domain like"/>
    <property type="match status" value="1"/>
</dbReference>
<dbReference type="STRING" id="745531.A0A0C3S7T5"/>
<dbReference type="CDD" id="cd12108">
    <property type="entry name" value="Hr-like"/>
    <property type="match status" value="1"/>
</dbReference>
<sequence length="170" mass="20105">MATSETIASARDERRWNRMADMMTRFHDYFKEEFNVVYELADGSFSARGMSLRMYLSLADELRKHLTMHHTIEERHIFPNLAKRMPSFKADEQHIAAHHAIHEGLDRLGALLDKWRAEPAAYAPQEMRACLDGWRGVLFRHLDEEVQDLSGENMRKYWSMEEFDRLVLTF</sequence>
<dbReference type="AlphaFoldDB" id="A0A0C3S7T5"/>
<dbReference type="Proteomes" id="UP000053257">
    <property type="component" value="Unassembled WGS sequence"/>
</dbReference>
<proteinExistence type="predicted"/>
<dbReference type="PANTHER" id="PTHR38048:SF1">
    <property type="entry name" value="HEMERYTHRIN-LIKE DOMAIN-CONTAINING PROTEIN"/>
    <property type="match status" value="1"/>
</dbReference>
<protein>
    <recommendedName>
        <fullName evidence="1">Hemerythrin-like domain-containing protein</fullName>
    </recommendedName>
</protein>
<keyword evidence="3" id="KW-1185">Reference proteome</keyword>
<dbReference type="InterPro" id="IPR053206">
    <property type="entry name" value="Dimeric_xanthone_biosynth"/>
</dbReference>
<dbReference type="EMBL" id="KN840560">
    <property type="protein sequence ID" value="KIP04875.1"/>
    <property type="molecule type" value="Genomic_DNA"/>
</dbReference>
<dbReference type="Pfam" id="PF01814">
    <property type="entry name" value="Hemerythrin"/>
    <property type="match status" value="1"/>
</dbReference>
<dbReference type="HOGENOM" id="CLU_074846_2_1_1"/>
<evidence type="ECO:0000313" key="2">
    <source>
        <dbReference type="EMBL" id="KIP04875.1"/>
    </source>
</evidence>
<dbReference type="InterPro" id="IPR012312">
    <property type="entry name" value="Hemerythrin-like"/>
</dbReference>
<name>A0A0C3S7T5_PHLG1</name>
<feature type="domain" description="Hemerythrin-like" evidence="1">
    <location>
        <begin position="20"/>
        <end position="147"/>
    </location>
</feature>
<accession>A0A0C3S7T5</accession>
<evidence type="ECO:0000259" key="1">
    <source>
        <dbReference type="Pfam" id="PF01814"/>
    </source>
</evidence>
<dbReference type="OrthoDB" id="10044044at2759"/>
<dbReference type="PANTHER" id="PTHR38048">
    <property type="entry name" value="EXPRESSED PROTEIN"/>
    <property type="match status" value="1"/>
</dbReference>
<gene>
    <name evidence="2" type="ORF">PHLGIDRAFT_19877</name>
</gene>
<reference evidence="2 3" key="1">
    <citation type="journal article" date="2014" name="PLoS Genet.">
        <title>Analysis of the Phlebiopsis gigantea genome, transcriptome and secretome provides insight into its pioneer colonization strategies of wood.</title>
        <authorList>
            <person name="Hori C."/>
            <person name="Ishida T."/>
            <person name="Igarashi K."/>
            <person name="Samejima M."/>
            <person name="Suzuki H."/>
            <person name="Master E."/>
            <person name="Ferreira P."/>
            <person name="Ruiz-Duenas F.J."/>
            <person name="Held B."/>
            <person name="Canessa P."/>
            <person name="Larrondo L.F."/>
            <person name="Schmoll M."/>
            <person name="Druzhinina I.S."/>
            <person name="Kubicek C.P."/>
            <person name="Gaskell J.A."/>
            <person name="Kersten P."/>
            <person name="St John F."/>
            <person name="Glasner J."/>
            <person name="Sabat G."/>
            <person name="Splinter BonDurant S."/>
            <person name="Syed K."/>
            <person name="Yadav J."/>
            <person name="Mgbeahuruike A.C."/>
            <person name="Kovalchuk A."/>
            <person name="Asiegbu F.O."/>
            <person name="Lackner G."/>
            <person name="Hoffmeister D."/>
            <person name="Rencoret J."/>
            <person name="Gutierrez A."/>
            <person name="Sun H."/>
            <person name="Lindquist E."/>
            <person name="Barry K."/>
            <person name="Riley R."/>
            <person name="Grigoriev I.V."/>
            <person name="Henrissat B."/>
            <person name="Kues U."/>
            <person name="Berka R.M."/>
            <person name="Martinez A.T."/>
            <person name="Covert S.F."/>
            <person name="Blanchette R.A."/>
            <person name="Cullen D."/>
        </authorList>
    </citation>
    <scope>NUCLEOTIDE SEQUENCE [LARGE SCALE GENOMIC DNA]</scope>
    <source>
        <strain evidence="2 3">11061_1 CR5-6</strain>
    </source>
</reference>
<organism evidence="2 3">
    <name type="scientific">Phlebiopsis gigantea (strain 11061_1 CR5-6)</name>
    <name type="common">White-rot fungus</name>
    <name type="synonym">Peniophora gigantea</name>
    <dbReference type="NCBI Taxonomy" id="745531"/>
    <lineage>
        <taxon>Eukaryota</taxon>
        <taxon>Fungi</taxon>
        <taxon>Dikarya</taxon>
        <taxon>Basidiomycota</taxon>
        <taxon>Agaricomycotina</taxon>
        <taxon>Agaricomycetes</taxon>
        <taxon>Polyporales</taxon>
        <taxon>Phanerochaetaceae</taxon>
        <taxon>Phlebiopsis</taxon>
    </lineage>
</organism>
<evidence type="ECO:0000313" key="3">
    <source>
        <dbReference type="Proteomes" id="UP000053257"/>
    </source>
</evidence>